<evidence type="ECO:0000256" key="1">
    <source>
        <dbReference type="ARBA" id="ARBA00001541"/>
    </source>
</evidence>
<dbReference type="InterPro" id="IPR022641">
    <property type="entry name" value="CheR_N"/>
</dbReference>
<evidence type="ECO:0000313" key="7">
    <source>
        <dbReference type="EMBL" id="MFD0978422.1"/>
    </source>
</evidence>
<dbReference type="SUPFAM" id="SSF47757">
    <property type="entry name" value="Chemotaxis receptor methyltransferase CheR, N-terminal domain"/>
    <property type="match status" value="1"/>
</dbReference>
<dbReference type="Gene3D" id="3.40.50.150">
    <property type="entry name" value="Vaccinia Virus protein VP39"/>
    <property type="match status" value="1"/>
</dbReference>
<dbReference type="PIRSF" id="PIRSF000410">
    <property type="entry name" value="CheR"/>
    <property type="match status" value="1"/>
</dbReference>
<evidence type="ECO:0000256" key="5">
    <source>
        <dbReference type="PIRNR" id="PIRNR000410"/>
    </source>
</evidence>
<dbReference type="SUPFAM" id="SSF53335">
    <property type="entry name" value="S-adenosyl-L-methionine-dependent methyltransferases"/>
    <property type="match status" value="1"/>
</dbReference>
<reference evidence="8" key="1">
    <citation type="journal article" date="2019" name="Int. J. Syst. Evol. Microbiol.">
        <title>The Global Catalogue of Microorganisms (GCM) 10K type strain sequencing project: providing services to taxonomists for standard genome sequencing and annotation.</title>
        <authorList>
            <consortium name="The Broad Institute Genomics Platform"/>
            <consortium name="The Broad Institute Genome Sequencing Center for Infectious Disease"/>
            <person name="Wu L."/>
            <person name="Ma J."/>
        </authorList>
    </citation>
    <scope>NUCLEOTIDE SEQUENCE [LARGE SCALE GENOMIC DNA]</scope>
    <source>
        <strain evidence="8">CCUG 60524</strain>
    </source>
</reference>
<dbReference type="InterPro" id="IPR022642">
    <property type="entry name" value="CheR_C"/>
</dbReference>
<sequence length="300" mass="33591">MTVAHPPPNHEGTTRERRQFEIIASIARTDAGLMIPPEKAPMVFARITKRIRRLGLADPEEYCALVLGSEGATERRQLISALTTNVTGFLRERHHFDFLRQNILPDLTTRAKRGERIRIWSAGCSSGPEPYSTAMVLLDALPDALDCDIRILATDIDAQVLEVAQAGCYGIGQLAPLPDGYRKRFFQAASGSGNRGDRFEVAPKLRTLIRFKELNLLAPWPMRGTFDLIFCRNVVIYFDQDTQMDLWSRFSGACKTGGHLFLGHSERLPQAFHVAFRPVATTTYLRTPATPPQHPTCKES</sequence>
<accession>A0ABW3ILH6</accession>
<evidence type="ECO:0000259" key="6">
    <source>
        <dbReference type="PROSITE" id="PS50123"/>
    </source>
</evidence>
<evidence type="ECO:0000256" key="3">
    <source>
        <dbReference type="ARBA" id="ARBA00022679"/>
    </source>
</evidence>
<dbReference type="Pfam" id="PF03705">
    <property type="entry name" value="CheR_N"/>
    <property type="match status" value="1"/>
</dbReference>
<proteinExistence type="predicted"/>
<dbReference type="Pfam" id="PF01739">
    <property type="entry name" value="CheR"/>
    <property type="match status" value="1"/>
</dbReference>
<evidence type="ECO:0000256" key="4">
    <source>
        <dbReference type="ARBA" id="ARBA00022691"/>
    </source>
</evidence>
<dbReference type="EMBL" id="JBHTJT010000006">
    <property type="protein sequence ID" value="MFD0978422.1"/>
    <property type="molecule type" value="Genomic_DNA"/>
</dbReference>
<comment type="caution">
    <text evidence="7">The sequence shown here is derived from an EMBL/GenBank/DDBJ whole genome shotgun (WGS) entry which is preliminary data.</text>
</comment>
<dbReference type="Gene3D" id="1.10.155.10">
    <property type="entry name" value="Chemotaxis receptor methyltransferase CheR, N-terminal domain"/>
    <property type="match status" value="1"/>
</dbReference>
<name>A0ABW3ILH6_9RHOB</name>
<keyword evidence="8" id="KW-1185">Reference proteome</keyword>
<dbReference type="InterPro" id="IPR026024">
    <property type="entry name" value="Chemotaxis_MeTrfase_CheR"/>
</dbReference>
<keyword evidence="4 5" id="KW-0949">S-adenosyl-L-methionine</keyword>
<dbReference type="EC" id="2.1.1.80" evidence="5"/>
<evidence type="ECO:0000313" key="8">
    <source>
        <dbReference type="Proteomes" id="UP001597108"/>
    </source>
</evidence>
<dbReference type="InterPro" id="IPR029063">
    <property type="entry name" value="SAM-dependent_MTases_sf"/>
</dbReference>
<dbReference type="GO" id="GO:0032259">
    <property type="term" value="P:methylation"/>
    <property type="evidence" value="ECO:0007669"/>
    <property type="project" value="UniProtKB-KW"/>
</dbReference>
<dbReference type="PRINTS" id="PR00996">
    <property type="entry name" value="CHERMTFRASE"/>
</dbReference>
<dbReference type="GO" id="GO:0008168">
    <property type="term" value="F:methyltransferase activity"/>
    <property type="evidence" value="ECO:0007669"/>
    <property type="project" value="UniProtKB-KW"/>
</dbReference>
<organism evidence="7 8">
    <name type="scientific">Tropicimonas aquimaris</name>
    <dbReference type="NCBI Taxonomy" id="914152"/>
    <lineage>
        <taxon>Bacteria</taxon>
        <taxon>Pseudomonadati</taxon>
        <taxon>Pseudomonadota</taxon>
        <taxon>Alphaproteobacteria</taxon>
        <taxon>Rhodobacterales</taxon>
        <taxon>Roseobacteraceae</taxon>
        <taxon>Tropicimonas</taxon>
    </lineage>
</organism>
<gene>
    <name evidence="7" type="ORF">ACFQ2S_02050</name>
</gene>
<dbReference type="InterPro" id="IPR000780">
    <property type="entry name" value="CheR_MeTrfase"/>
</dbReference>
<dbReference type="SMART" id="SM00138">
    <property type="entry name" value="MeTrc"/>
    <property type="match status" value="1"/>
</dbReference>
<dbReference type="InterPro" id="IPR036804">
    <property type="entry name" value="CheR_N_sf"/>
</dbReference>
<feature type="domain" description="CheR-type methyltransferase" evidence="6">
    <location>
        <begin position="18"/>
        <end position="289"/>
    </location>
</feature>
<keyword evidence="2 5" id="KW-0489">Methyltransferase</keyword>
<dbReference type="PANTHER" id="PTHR24422">
    <property type="entry name" value="CHEMOTAXIS PROTEIN METHYLTRANSFERASE"/>
    <property type="match status" value="1"/>
</dbReference>
<comment type="catalytic activity">
    <reaction evidence="1 5">
        <text>L-glutamyl-[protein] + S-adenosyl-L-methionine = [protein]-L-glutamate 5-O-methyl ester + S-adenosyl-L-homocysteine</text>
        <dbReference type="Rhea" id="RHEA:24452"/>
        <dbReference type="Rhea" id="RHEA-COMP:10208"/>
        <dbReference type="Rhea" id="RHEA-COMP:10311"/>
        <dbReference type="ChEBI" id="CHEBI:29973"/>
        <dbReference type="ChEBI" id="CHEBI:57856"/>
        <dbReference type="ChEBI" id="CHEBI:59789"/>
        <dbReference type="ChEBI" id="CHEBI:82795"/>
        <dbReference type="EC" id="2.1.1.80"/>
    </reaction>
</comment>
<evidence type="ECO:0000256" key="2">
    <source>
        <dbReference type="ARBA" id="ARBA00022603"/>
    </source>
</evidence>
<dbReference type="InterPro" id="IPR050903">
    <property type="entry name" value="Bact_Chemotaxis_MeTrfase"/>
</dbReference>
<dbReference type="PROSITE" id="PS50123">
    <property type="entry name" value="CHER"/>
    <property type="match status" value="1"/>
</dbReference>
<comment type="function">
    <text evidence="5">Methylation of the membrane-bound methyl-accepting chemotaxis proteins (MCP) to form gamma-glutamyl methyl ester residues in MCP.</text>
</comment>
<dbReference type="RefSeq" id="WP_386072295.1">
    <property type="nucleotide sequence ID" value="NZ_JBHTJT010000006.1"/>
</dbReference>
<protein>
    <recommendedName>
        <fullName evidence="5">Chemotaxis protein methyltransferase</fullName>
        <ecNumber evidence="5">2.1.1.80</ecNumber>
    </recommendedName>
</protein>
<dbReference type="PANTHER" id="PTHR24422:SF19">
    <property type="entry name" value="CHEMOTAXIS PROTEIN METHYLTRANSFERASE"/>
    <property type="match status" value="1"/>
</dbReference>
<keyword evidence="3 5" id="KW-0808">Transferase</keyword>
<dbReference type="Proteomes" id="UP001597108">
    <property type="component" value="Unassembled WGS sequence"/>
</dbReference>